<dbReference type="PANTHER" id="PTHR30238:SF4">
    <property type="entry name" value="SLL1022 PROTEIN"/>
    <property type="match status" value="1"/>
</dbReference>
<comment type="caution">
    <text evidence="7">The sequence shown here is derived from an EMBL/GenBank/DDBJ whole genome shotgun (WGS) entry which is preliminary data.</text>
</comment>
<dbReference type="Pfam" id="PF03741">
    <property type="entry name" value="TerC"/>
    <property type="match status" value="1"/>
</dbReference>
<gene>
    <name evidence="7" type="ORF">ENJ51_07855</name>
</gene>
<feature type="transmembrane region" description="Helical" evidence="6">
    <location>
        <begin position="229"/>
        <end position="247"/>
    </location>
</feature>
<name>A0A7V2T052_LEUMU</name>
<dbReference type="EMBL" id="DRMS01000294">
    <property type="protein sequence ID" value="HFC92712.1"/>
    <property type="molecule type" value="Genomic_DNA"/>
</dbReference>
<feature type="transmembrane region" description="Helical" evidence="6">
    <location>
        <begin position="49"/>
        <end position="69"/>
    </location>
</feature>
<evidence type="ECO:0000256" key="4">
    <source>
        <dbReference type="ARBA" id="ARBA00022989"/>
    </source>
</evidence>
<organism evidence="7">
    <name type="scientific">Leucothrix mucor</name>
    <dbReference type="NCBI Taxonomy" id="45248"/>
    <lineage>
        <taxon>Bacteria</taxon>
        <taxon>Pseudomonadati</taxon>
        <taxon>Pseudomonadota</taxon>
        <taxon>Gammaproteobacteria</taxon>
        <taxon>Thiotrichales</taxon>
        <taxon>Thiotrichaceae</taxon>
        <taxon>Leucothrix</taxon>
    </lineage>
</organism>
<sequence length="263" mass="29734">MEGLFTIENLFTLGMLVLLQAVLGFDNLLYIALESQRVEQGKQSKLRRWGIGLAVILRVVLLFVLLKVISLFQDVLFSLDYKGIIEGSFTLHSLIVFIGGVFIIYTAIKEINHMIMLEENEHSKRKPRSFTVALIWIVIMNAVFSFDSILSAMALTTNFIVMATAIIIGGLLMIWLADHVTEFLKKNRMYEVVGLFILLLVGVMLLSEGGHLSHLHLFGSEVVAMSKSTFYLVIAVMVIVELVQSRYQKRLIAMKLKNDQTHI</sequence>
<dbReference type="AlphaFoldDB" id="A0A7V2T052"/>
<keyword evidence="3 6" id="KW-0812">Transmembrane</keyword>
<protein>
    <submittedName>
        <fullName evidence="7">Tellurium resistance protein TerC</fullName>
    </submittedName>
</protein>
<accession>A0A7V2T052</accession>
<feature type="transmembrane region" description="Helical" evidence="6">
    <location>
        <begin position="129"/>
        <end position="153"/>
    </location>
</feature>
<reference evidence="7" key="1">
    <citation type="journal article" date="2020" name="mSystems">
        <title>Genome- and Community-Level Interaction Insights into Carbon Utilization and Element Cycling Functions of Hydrothermarchaeota in Hydrothermal Sediment.</title>
        <authorList>
            <person name="Zhou Z."/>
            <person name="Liu Y."/>
            <person name="Xu W."/>
            <person name="Pan J."/>
            <person name="Luo Z.H."/>
            <person name="Li M."/>
        </authorList>
    </citation>
    <scope>NUCLEOTIDE SEQUENCE [LARGE SCALE GENOMIC DNA]</scope>
    <source>
        <strain evidence="7">HyVt-493</strain>
    </source>
</reference>
<evidence type="ECO:0000256" key="6">
    <source>
        <dbReference type="SAM" id="Phobius"/>
    </source>
</evidence>
<comment type="similarity">
    <text evidence="2">Belongs to the TerC family.</text>
</comment>
<evidence type="ECO:0000313" key="7">
    <source>
        <dbReference type="EMBL" id="HFC92712.1"/>
    </source>
</evidence>
<feature type="transmembrane region" description="Helical" evidence="6">
    <location>
        <begin position="89"/>
        <end position="108"/>
    </location>
</feature>
<evidence type="ECO:0000256" key="2">
    <source>
        <dbReference type="ARBA" id="ARBA00007511"/>
    </source>
</evidence>
<dbReference type="PANTHER" id="PTHR30238">
    <property type="entry name" value="MEMBRANE BOUND PREDICTED REDOX MODULATOR"/>
    <property type="match status" value="1"/>
</dbReference>
<feature type="transmembrane region" description="Helical" evidence="6">
    <location>
        <begin position="159"/>
        <end position="177"/>
    </location>
</feature>
<evidence type="ECO:0000256" key="3">
    <source>
        <dbReference type="ARBA" id="ARBA00022692"/>
    </source>
</evidence>
<comment type="subcellular location">
    <subcellularLocation>
        <location evidence="1">Membrane</location>
        <topology evidence="1">Multi-pass membrane protein</topology>
    </subcellularLocation>
</comment>
<dbReference type="InterPro" id="IPR005496">
    <property type="entry name" value="Integral_membrane_TerC"/>
</dbReference>
<evidence type="ECO:0000256" key="1">
    <source>
        <dbReference type="ARBA" id="ARBA00004141"/>
    </source>
</evidence>
<keyword evidence="4 6" id="KW-1133">Transmembrane helix</keyword>
<dbReference type="Proteomes" id="UP000885750">
    <property type="component" value="Unassembled WGS sequence"/>
</dbReference>
<feature type="transmembrane region" description="Helical" evidence="6">
    <location>
        <begin position="189"/>
        <end position="209"/>
    </location>
</feature>
<keyword evidence="5 6" id="KW-0472">Membrane</keyword>
<proteinExistence type="inferred from homology"/>
<evidence type="ECO:0000256" key="5">
    <source>
        <dbReference type="ARBA" id="ARBA00023136"/>
    </source>
</evidence>
<feature type="transmembrane region" description="Helical" evidence="6">
    <location>
        <begin position="12"/>
        <end position="33"/>
    </location>
</feature>
<dbReference type="GO" id="GO:0016020">
    <property type="term" value="C:membrane"/>
    <property type="evidence" value="ECO:0007669"/>
    <property type="project" value="UniProtKB-SubCell"/>
</dbReference>